<evidence type="ECO:0000313" key="8">
    <source>
        <dbReference type="Proteomes" id="UP000287173"/>
    </source>
</evidence>
<gene>
    <name evidence="5" type="ORF">CSW30_15035</name>
    <name evidence="4" type="ORF">CSW40_14860</name>
    <name evidence="3" type="ORF">CSW41_10310</name>
    <name evidence="2" type="ORF">CSW47_00800</name>
    <name evidence="1" type="ORF">CSW50_00830</name>
</gene>
<evidence type="ECO:0000313" key="1">
    <source>
        <dbReference type="EMBL" id="RTH05214.1"/>
    </source>
</evidence>
<dbReference type="Proteomes" id="UP000286712">
    <property type="component" value="Unassembled WGS sequence"/>
</dbReference>
<sequence length="145" mass="16003">MPWNPAIWVLLLGFWLGGGGLAQVTLDFADLYSQVTVRGIEFSPRLKALNGQRVSMTGWMAPPLKPKLDFFVLTKVPLATCPFCSTAADWPPDIVLVIMPKGQEAKPTTRCIRVTGRLDIGVKEDSQTGFVSLVRIYADRVEEVP</sequence>
<evidence type="ECO:0000313" key="2">
    <source>
        <dbReference type="EMBL" id="RTH07880.1"/>
    </source>
</evidence>
<accession>A0A430RCV9</accession>
<organism evidence="1 10">
    <name type="scientific">Thermus scotoductus</name>
    <dbReference type="NCBI Taxonomy" id="37636"/>
    <lineage>
        <taxon>Bacteria</taxon>
        <taxon>Thermotogati</taxon>
        <taxon>Deinococcota</taxon>
        <taxon>Deinococci</taxon>
        <taxon>Thermales</taxon>
        <taxon>Thermaceae</taxon>
        <taxon>Thermus</taxon>
    </lineage>
</organism>
<dbReference type="Proteomes" id="UP000287173">
    <property type="component" value="Unassembled WGS sequence"/>
</dbReference>
<evidence type="ECO:0000313" key="10">
    <source>
        <dbReference type="Proteomes" id="UP000288082"/>
    </source>
</evidence>
<evidence type="ECO:0000313" key="7">
    <source>
        <dbReference type="Proteomes" id="UP000286734"/>
    </source>
</evidence>
<dbReference type="EMBL" id="PELM01000016">
    <property type="protein sequence ID" value="RTH05214.1"/>
    <property type="molecule type" value="Genomic_DNA"/>
</dbReference>
<name>A0A430RCV9_THESC</name>
<comment type="caution">
    <text evidence="1">The sequence shown here is derived from an EMBL/GenBank/DDBJ whole genome shotgun (WGS) entry which is preliminary data.</text>
</comment>
<dbReference type="EMBL" id="PELP01000016">
    <property type="protein sequence ID" value="RTH07880.1"/>
    <property type="molecule type" value="Genomic_DNA"/>
</dbReference>
<evidence type="ECO:0000313" key="5">
    <source>
        <dbReference type="EMBL" id="RTI03639.1"/>
    </source>
</evidence>
<protein>
    <recommendedName>
        <fullName evidence="11">DUF3299 domain-containing protein</fullName>
    </recommendedName>
</protein>
<dbReference type="EMBL" id="PELW01000425">
    <property type="protein sequence ID" value="RTH20671.1"/>
    <property type="molecule type" value="Genomic_DNA"/>
</dbReference>
<dbReference type="Proteomes" id="UP000286734">
    <property type="component" value="Unassembled WGS sequence"/>
</dbReference>
<proteinExistence type="predicted"/>
<dbReference type="Gene3D" id="2.40.50.870">
    <property type="entry name" value="Protein of unknown function (DUF3299)"/>
    <property type="match status" value="1"/>
</dbReference>
<dbReference type="EMBL" id="PELV01000378">
    <property type="protein sequence ID" value="RTH15528.1"/>
    <property type="molecule type" value="Genomic_DNA"/>
</dbReference>
<dbReference type="Proteomes" id="UP000288082">
    <property type="component" value="Unassembled WGS sequence"/>
</dbReference>
<evidence type="ECO:0008006" key="11">
    <source>
        <dbReference type="Google" id="ProtNLM"/>
    </source>
</evidence>
<dbReference type="AlphaFoldDB" id="A0A430RCV9"/>
<dbReference type="EMBL" id="PEMG01000484">
    <property type="protein sequence ID" value="RTI03639.1"/>
    <property type="molecule type" value="Genomic_DNA"/>
</dbReference>
<evidence type="ECO:0000313" key="3">
    <source>
        <dbReference type="EMBL" id="RTH15528.1"/>
    </source>
</evidence>
<evidence type="ECO:0000313" key="6">
    <source>
        <dbReference type="Proteomes" id="UP000286712"/>
    </source>
</evidence>
<evidence type="ECO:0000313" key="4">
    <source>
        <dbReference type="EMBL" id="RTH20671.1"/>
    </source>
</evidence>
<dbReference type="Proteomes" id="UP000287439">
    <property type="component" value="Unassembled WGS sequence"/>
</dbReference>
<evidence type="ECO:0000313" key="9">
    <source>
        <dbReference type="Proteomes" id="UP000287439"/>
    </source>
</evidence>
<reference evidence="6 7" key="1">
    <citation type="journal article" date="2019" name="Extremophiles">
        <title>Biogeography of thermophiles and predominance of Thermus scotoductus in domestic water heaters.</title>
        <authorList>
            <person name="Wilpiszeski R.L."/>
            <person name="Zhang Z."/>
            <person name="House C.H."/>
        </authorList>
    </citation>
    <scope>NUCLEOTIDE SEQUENCE [LARGE SCALE GENOMIC DNA]</scope>
    <source>
        <strain evidence="5 8">17_S17</strain>
        <strain evidence="4 6">27_S27</strain>
        <strain evidence="3 9">28_S28</strain>
        <strain evidence="2 7">34_S34</strain>
        <strain evidence="1 10">38_S38</strain>
    </source>
</reference>